<name>A0AA41S7P4_PAPNU</name>
<dbReference type="Proteomes" id="UP001177140">
    <property type="component" value="Unassembled WGS sequence"/>
</dbReference>
<dbReference type="AlphaFoldDB" id="A0AA41S7P4"/>
<evidence type="ECO:0000313" key="2">
    <source>
        <dbReference type="Proteomes" id="UP001177140"/>
    </source>
</evidence>
<dbReference type="EMBL" id="JAJJMA010097047">
    <property type="protein sequence ID" value="MCL7030045.1"/>
    <property type="molecule type" value="Genomic_DNA"/>
</dbReference>
<accession>A0AA41S7P4</accession>
<protein>
    <submittedName>
        <fullName evidence="1">Uncharacterized protein</fullName>
    </submittedName>
</protein>
<proteinExistence type="predicted"/>
<sequence>MRPQPNTSSDRVYKEIKVIRDYLEDKAGKGECEVEFDESGPQQDKKNTSCGVYALKFVEHIIRGIHLSESNAIVVCAALTQIRV</sequence>
<comment type="caution">
    <text evidence="1">The sequence shown here is derived from an EMBL/GenBank/DDBJ whole genome shotgun (WGS) entry which is preliminary data.</text>
</comment>
<evidence type="ECO:0000313" key="1">
    <source>
        <dbReference type="EMBL" id="MCL7030045.1"/>
    </source>
</evidence>
<dbReference type="Gene3D" id="3.40.395.10">
    <property type="entry name" value="Adenoviral Proteinase, Chain A"/>
    <property type="match status" value="1"/>
</dbReference>
<organism evidence="1 2">
    <name type="scientific">Papaver nudicaule</name>
    <name type="common">Iceland poppy</name>
    <dbReference type="NCBI Taxonomy" id="74823"/>
    <lineage>
        <taxon>Eukaryota</taxon>
        <taxon>Viridiplantae</taxon>
        <taxon>Streptophyta</taxon>
        <taxon>Embryophyta</taxon>
        <taxon>Tracheophyta</taxon>
        <taxon>Spermatophyta</taxon>
        <taxon>Magnoliopsida</taxon>
        <taxon>Ranunculales</taxon>
        <taxon>Papaveraceae</taxon>
        <taxon>Papaveroideae</taxon>
        <taxon>Papaver</taxon>
    </lineage>
</organism>
<gene>
    <name evidence="1" type="ORF">MKW94_026687</name>
</gene>
<keyword evidence="2" id="KW-1185">Reference proteome</keyword>
<reference evidence="1" key="1">
    <citation type="submission" date="2022-03" db="EMBL/GenBank/DDBJ databases">
        <title>A functionally conserved STORR gene fusion in Papaver species that diverged 16.8 million years ago.</title>
        <authorList>
            <person name="Catania T."/>
        </authorList>
    </citation>
    <scope>NUCLEOTIDE SEQUENCE</scope>
    <source>
        <strain evidence="1">S-191538</strain>
    </source>
</reference>